<evidence type="ECO:0000313" key="1">
    <source>
        <dbReference type="EMBL" id="OAO92847.1"/>
    </source>
</evidence>
<accession>A0A178UI07</accession>
<dbReference type="AlphaFoldDB" id="A0A178UI07"/>
<dbReference type="InterPro" id="IPR005301">
    <property type="entry name" value="MOB_kinase_act_fam"/>
</dbReference>
<reference evidence="2" key="1">
    <citation type="journal article" date="2016" name="Proc. Natl. Acad. Sci. U.S.A.">
        <title>Chromosome-level assembly of Arabidopsis thaliana Ler reveals the extent of translocation and inversion polymorphisms.</title>
        <authorList>
            <person name="Zapata L."/>
            <person name="Ding J."/>
            <person name="Willing E.M."/>
            <person name="Hartwig B."/>
            <person name="Bezdan D."/>
            <person name="Jiao W.B."/>
            <person name="Patel V."/>
            <person name="Velikkakam James G."/>
            <person name="Koornneef M."/>
            <person name="Ossowski S."/>
            <person name="Schneeberger K."/>
        </authorList>
    </citation>
    <scope>NUCLEOTIDE SEQUENCE [LARGE SCALE GENOMIC DNA]</scope>
    <source>
        <strain evidence="2">cv. Landsberg erecta</strain>
    </source>
</reference>
<organism evidence="1 2">
    <name type="scientific">Arabidopsis thaliana</name>
    <name type="common">Mouse-ear cress</name>
    <dbReference type="NCBI Taxonomy" id="3702"/>
    <lineage>
        <taxon>Eukaryota</taxon>
        <taxon>Viridiplantae</taxon>
        <taxon>Streptophyta</taxon>
        <taxon>Embryophyta</taxon>
        <taxon>Tracheophyta</taxon>
        <taxon>Spermatophyta</taxon>
        <taxon>Magnoliopsida</taxon>
        <taxon>eudicotyledons</taxon>
        <taxon>Gunneridae</taxon>
        <taxon>Pentapetalae</taxon>
        <taxon>rosids</taxon>
        <taxon>malvids</taxon>
        <taxon>Brassicales</taxon>
        <taxon>Brassicaceae</taxon>
        <taxon>Camelineae</taxon>
        <taxon>Arabidopsis</taxon>
    </lineage>
</organism>
<dbReference type="Proteomes" id="UP000078284">
    <property type="component" value="Chromosome 5"/>
</dbReference>
<dbReference type="Pfam" id="PF03637">
    <property type="entry name" value="Mob1_phocein"/>
    <property type="match status" value="1"/>
</dbReference>
<proteinExistence type="predicted"/>
<dbReference type="SUPFAM" id="SSF101152">
    <property type="entry name" value="Mob1/phocein"/>
    <property type="match status" value="1"/>
</dbReference>
<evidence type="ECO:0000313" key="2">
    <source>
        <dbReference type="Proteomes" id="UP000078284"/>
    </source>
</evidence>
<comment type="caution">
    <text evidence="1">The sequence shown here is derived from an EMBL/GenBank/DDBJ whole genome shotgun (WGS) entry which is preliminary data.</text>
</comment>
<dbReference type="Gene3D" id="1.20.140.30">
    <property type="entry name" value="MOB kinase activator"/>
    <property type="match status" value="1"/>
</dbReference>
<dbReference type="SMART" id="SM01388">
    <property type="entry name" value="Mob1_phocein"/>
    <property type="match status" value="1"/>
</dbReference>
<gene>
    <name evidence="1" type="ordered locus">AXX17_At5g20410</name>
</gene>
<name>A0A178UI07_ARATH</name>
<dbReference type="EMBL" id="LUHQ01000005">
    <property type="protein sequence ID" value="OAO92847.1"/>
    <property type="molecule type" value="Genomic_DNA"/>
</dbReference>
<dbReference type="PANTHER" id="PTHR22599">
    <property type="entry name" value="MPS ONE BINDER KINASE ACTIVATOR-LIKE MOB"/>
    <property type="match status" value="1"/>
</dbReference>
<dbReference type="ExpressionAtlas" id="A0A178UI07">
    <property type="expression patterns" value="baseline and differential"/>
</dbReference>
<dbReference type="InterPro" id="IPR036703">
    <property type="entry name" value="MOB_kinase_act_sf"/>
</dbReference>
<sequence>MGLLLLNSSNNCQRRTVLPPTERIHHRYDESKIRELVTVTIGCDNLREAVKLPPGVDINEWLAMNTVDFYNQISLFYANLKEFCTPTTCPVMNAGRYEYRWADGTTMVSAPEYVERLMNWIETQIDNEHIFPKKTGEPFPPNFEDFVKRILRKLFRVYAHIYHSHFPKIVTLNEQAHLNTCFHRYLLFVSEFQLVDKEEMVPIQKLVETILKP</sequence>
<protein>
    <submittedName>
        <fullName evidence="1">Uncharacterized protein</fullName>
    </submittedName>
</protein>